<evidence type="ECO:0000259" key="2">
    <source>
        <dbReference type="PROSITE" id="PS51099"/>
    </source>
</evidence>
<keyword evidence="1" id="KW-0808">Transferase</keyword>
<dbReference type="PROSITE" id="PS51099">
    <property type="entry name" value="PTS_EIIB_TYPE_2"/>
    <property type="match status" value="1"/>
</dbReference>
<dbReference type="RefSeq" id="WP_117531734.1">
    <property type="nucleotide sequence ID" value="NZ_QUSM01000002.1"/>
</dbReference>
<organism evidence="3 4">
    <name type="scientific">Anaerofustis stercorihominis</name>
    <dbReference type="NCBI Taxonomy" id="214853"/>
    <lineage>
        <taxon>Bacteria</taxon>
        <taxon>Bacillati</taxon>
        <taxon>Bacillota</taxon>
        <taxon>Clostridia</taxon>
        <taxon>Eubacteriales</taxon>
        <taxon>Eubacteriaceae</taxon>
        <taxon>Anaerofustis</taxon>
    </lineage>
</organism>
<dbReference type="EMBL" id="QUSM01000002">
    <property type="protein sequence ID" value="RGD75502.1"/>
    <property type="molecule type" value="Genomic_DNA"/>
</dbReference>
<dbReference type="Gene3D" id="3.40.50.2300">
    <property type="match status" value="1"/>
</dbReference>
<dbReference type="Proteomes" id="UP000261212">
    <property type="component" value="Unassembled WGS sequence"/>
</dbReference>
<dbReference type="SUPFAM" id="SSF52794">
    <property type="entry name" value="PTS system IIB component-like"/>
    <property type="match status" value="1"/>
</dbReference>
<accession>A0A3E3E1R7</accession>
<dbReference type="InterPro" id="IPR003501">
    <property type="entry name" value="PTS_EIIB_2/3"/>
</dbReference>
<dbReference type="GO" id="GO:0009401">
    <property type="term" value="P:phosphoenolpyruvate-dependent sugar phosphotransferase system"/>
    <property type="evidence" value="ECO:0007669"/>
    <property type="project" value="InterPro"/>
</dbReference>
<reference evidence="3 4" key="1">
    <citation type="submission" date="2018-08" db="EMBL/GenBank/DDBJ databases">
        <title>A genome reference for cultivated species of the human gut microbiota.</title>
        <authorList>
            <person name="Zou Y."/>
            <person name="Xue W."/>
            <person name="Luo G."/>
        </authorList>
    </citation>
    <scope>NUCLEOTIDE SEQUENCE [LARGE SCALE GENOMIC DNA]</scope>
    <source>
        <strain evidence="3 4">AM25-6</strain>
    </source>
</reference>
<dbReference type="GO" id="GO:0008982">
    <property type="term" value="F:protein-N(PI)-phosphohistidine-sugar phosphotransferase activity"/>
    <property type="evidence" value="ECO:0007669"/>
    <property type="project" value="InterPro"/>
</dbReference>
<dbReference type="Pfam" id="PF02302">
    <property type="entry name" value="PTS_IIB"/>
    <property type="match status" value="1"/>
</dbReference>
<protein>
    <recommendedName>
        <fullName evidence="2">PTS EIIB type-2 domain-containing protein</fullName>
    </recommendedName>
</protein>
<comment type="caution">
    <text evidence="3">The sequence shown here is derived from an EMBL/GenBank/DDBJ whole genome shotgun (WGS) entry which is preliminary data.</text>
</comment>
<gene>
    <name evidence="3" type="ORF">DW687_04030</name>
</gene>
<dbReference type="InterPro" id="IPR036095">
    <property type="entry name" value="PTS_EIIB-like_sf"/>
</dbReference>
<proteinExistence type="predicted"/>
<evidence type="ECO:0000313" key="3">
    <source>
        <dbReference type="EMBL" id="RGD75502.1"/>
    </source>
</evidence>
<feature type="domain" description="PTS EIIB type-2" evidence="2">
    <location>
        <begin position="2"/>
        <end position="98"/>
    </location>
</feature>
<dbReference type="InterPro" id="IPR013011">
    <property type="entry name" value="PTS_EIIB_2"/>
</dbReference>
<name>A0A3E3E1R7_9FIRM</name>
<evidence type="ECO:0000256" key="1">
    <source>
        <dbReference type="ARBA" id="ARBA00022679"/>
    </source>
</evidence>
<dbReference type="AlphaFoldDB" id="A0A3E3E1R7"/>
<sequence>MYNILSICGSGIATSTLVAERLKDGLEELGITELNIQEANVSEAGGLIQNNPPDIIIHTTSLESVNTKDIPSFDAVPILMNINTEPLYEQIAEVLKKK</sequence>
<evidence type="ECO:0000313" key="4">
    <source>
        <dbReference type="Proteomes" id="UP000261212"/>
    </source>
</evidence>